<proteinExistence type="inferred from homology"/>
<dbReference type="PANTHER" id="PTHR13026:SF0">
    <property type="entry name" value="RIBOSOMAL RNA PROCESSING 1B"/>
    <property type="match status" value="1"/>
</dbReference>
<reference evidence="6" key="1">
    <citation type="submission" date="2021-02" db="EMBL/GenBank/DDBJ databases">
        <authorList>
            <person name="Nowell W R."/>
        </authorList>
    </citation>
    <scope>NUCLEOTIDE SEQUENCE</scope>
</reference>
<keyword evidence="3" id="KW-0698">rRNA processing</keyword>
<dbReference type="GO" id="GO:0006364">
    <property type="term" value="P:rRNA processing"/>
    <property type="evidence" value="ECO:0007669"/>
    <property type="project" value="UniProtKB-KW"/>
</dbReference>
<comment type="subcellular location">
    <subcellularLocation>
        <location evidence="1">Nucleus</location>
    </subcellularLocation>
</comment>
<name>A0A8S2Y012_9BILA</name>
<dbReference type="PANTHER" id="PTHR13026">
    <property type="entry name" value="NNP-1 PROTEIN NOVEL NUCLEAR PROTEIN 1 NOP52"/>
    <property type="match status" value="1"/>
</dbReference>
<dbReference type="AlphaFoldDB" id="A0A8S2Y012"/>
<dbReference type="GO" id="GO:0005634">
    <property type="term" value="C:nucleus"/>
    <property type="evidence" value="ECO:0007669"/>
    <property type="project" value="UniProtKB-SubCell"/>
</dbReference>
<evidence type="ECO:0000313" key="5">
    <source>
        <dbReference type="EMBL" id="CAF1663217.1"/>
    </source>
</evidence>
<sequence length="144" mass="17594">AIERLKKWINARTLNPINYFQYDELINIWKGLYYNMWMCDKPVIQDELAQQVSSWVHEFHNEKQAQLYIRAGFETFVREWWGIDQWRLSKFMTFVRYFLQQSFKFLKQQNWLKKYILNFTRMLKEGSLNPNKNQSANGKVPLVS</sequence>
<dbReference type="Proteomes" id="UP000682733">
    <property type="component" value="Unassembled WGS sequence"/>
</dbReference>
<organism evidence="6 7">
    <name type="scientific">Didymodactylos carnosus</name>
    <dbReference type="NCBI Taxonomy" id="1234261"/>
    <lineage>
        <taxon>Eukaryota</taxon>
        <taxon>Metazoa</taxon>
        <taxon>Spiralia</taxon>
        <taxon>Gnathifera</taxon>
        <taxon>Rotifera</taxon>
        <taxon>Eurotatoria</taxon>
        <taxon>Bdelloidea</taxon>
        <taxon>Philodinida</taxon>
        <taxon>Philodinidae</taxon>
        <taxon>Didymodactylos</taxon>
    </lineage>
</organism>
<protein>
    <submittedName>
        <fullName evidence="6">Uncharacterized protein</fullName>
    </submittedName>
</protein>
<comment type="caution">
    <text evidence="6">The sequence shown here is derived from an EMBL/GenBank/DDBJ whole genome shotgun (WGS) entry which is preliminary data.</text>
</comment>
<comment type="similarity">
    <text evidence="2">Belongs to the RRP1 family.</text>
</comment>
<dbReference type="EMBL" id="CAJOBA010102276">
    <property type="protein sequence ID" value="CAF4524532.1"/>
    <property type="molecule type" value="Genomic_DNA"/>
</dbReference>
<evidence type="ECO:0000313" key="7">
    <source>
        <dbReference type="Proteomes" id="UP000682733"/>
    </source>
</evidence>
<feature type="non-terminal residue" evidence="6">
    <location>
        <position position="1"/>
    </location>
</feature>
<gene>
    <name evidence="5" type="ORF">OVA965_LOCUS45389</name>
    <name evidence="6" type="ORF">TMI583_LOCUS48847</name>
</gene>
<keyword evidence="4" id="KW-0539">Nucleus</keyword>
<dbReference type="Pfam" id="PF05997">
    <property type="entry name" value="Nop52"/>
    <property type="match status" value="1"/>
</dbReference>
<evidence type="ECO:0000313" key="6">
    <source>
        <dbReference type="EMBL" id="CAF4524532.1"/>
    </source>
</evidence>
<dbReference type="GO" id="GO:0030688">
    <property type="term" value="C:preribosome, small subunit precursor"/>
    <property type="evidence" value="ECO:0007669"/>
    <property type="project" value="InterPro"/>
</dbReference>
<accession>A0A8S2Y012</accession>
<evidence type="ECO:0000256" key="3">
    <source>
        <dbReference type="ARBA" id="ARBA00022552"/>
    </source>
</evidence>
<evidence type="ECO:0000256" key="1">
    <source>
        <dbReference type="ARBA" id="ARBA00004123"/>
    </source>
</evidence>
<evidence type="ECO:0000256" key="4">
    <source>
        <dbReference type="ARBA" id="ARBA00023242"/>
    </source>
</evidence>
<dbReference type="InterPro" id="IPR010301">
    <property type="entry name" value="RRP1"/>
</dbReference>
<evidence type="ECO:0000256" key="2">
    <source>
        <dbReference type="ARBA" id="ARBA00006374"/>
    </source>
</evidence>
<dbReference type="Proteomes" id="UP000677228">
    <property type="component" value="Unassembled WGS sequence"/>
</dbReference>
<dbReference type="EMBL" id="CAJNOK010071084">
    <property type="protein sequence ID" value="CAF1663217.1"/>
    <property type="molecule type" value="Genomic_DNA"/>
</dbReference>